<name>A0A940MG36_9ACTN</name>
<dbReference type="CDD" id="cd04301">
    <property type="entry name" value="NAT_SF"/>
    <property type="match status" value="1"/>
</dbReference>
<organism evidence="4 5">
    <name type="scientific">Streptomyces montanisoli</name>
    <dbReference type="NCBI Taxonomy" id="2798581"/>
    <lineage>
        <taxon>Bacteria</taxon>
        <taxon>Bacillati</taxon>
        <taxon>Actinomycetota</taxon>
        <taxon>Actinomycetes</taxon>
        <taxon>Kitasatosporales</taxon>
        <taxon>Streptomycetaceae</taxon>
        <taxon>Streptomyces</taxon>
    </lineage>
</organism>
<accession>A0A940MG36</accession>
<dbReference type="GO" id="GO:0008080">
    <property type="term" value="F:N-acetyltransferase activity"/>
    <property type="evidence" value="ECO:0007669"/>
    <property type="project" value="TreeGrafter"/>
</dbReference>
<dbReference type="PANTHER" id="PTHR10545:SF29">
    <property type="entry name" value="GH14572P-RELATED"/>
    <property type="match status" value="1"/>
</dbReference>
<gene>
    <name evidence="4" type="ORF">JFN87_23550</name>
</gene>
<reference evidence="4" key="1">
    <citation type="submission" date="2021-03" db="EMBL/GenBank/DDBJ databases">
        <title>Whole genome sequence of Streptomyces bomunensis MMS17-BM035.</title>
        <authorList>
            <person name="Lee J.H."/>
        </authorList>
    </citation>
    <scope>NUCLEOTIDE SEQUENCE</scope>
    <source>
        <strain evidence="4">MMS17-BM035</strain>
    </source>
</reference>
<evidence type="ECO:0000259" key="3">
    <source>
        <dbReference type="PROSITE" id="PS51186"/>
    </source>
</evidence>
<keyword evidence="2" id="KW-0012">Acyltransferase</keyword>
<dbReference type="EMBL" id="JAGIQL010000115">
    <property type="protein sequence ID" value="MBP0460442.1"/>
    <property type="molecule type" value="Genomic_DNA"/>
</dbReference>
<dbReference type="PROSITE" id="PS51186">
    <property type="entry name" value="GNAT"/>
    <property type="match status" value="1"/>
</dbReference>
<evidence type="ECO:0000313" key="4">
    <source>
        <dbReference type="EMBL" id="MBP0460442.1"/>
    </source>
</evidence>
<dbReference type="InterPro" id="IPR016181">
    <property type="entry name" value="Acyl_CoA_acyltransferase"/>
</dbReference>
<dbReference type="InterPro" id="IPR051016">
    <property type="entry name" value="Diverse_Substrate_AcTransf"/>
</dbReference>
<dbReference type="InterPro" id="IPR000182">
    <property type="entry name" value="GNAT_dom"/>
</dbReference>
<evidence type="ECO:0000313" key="5">
    <source>
        <dbReference type="Proteomes" id="UP000670475"/>
    </source>
</evidence>
<keyword evidence="1" id="KW-0808">Transferase</keyword>
<dbReference type="Proteomes" id="UP000670475">
    <property type="component" value="Unassembled WGS sequence"/>
</dbReference>
<dbReference type="PANTHER" id="PTHR10545">
    <property type="entry name" value="DIAMINE N-ACETYLTRANSFERASE"/>
    <property type="match status" value="1"/>
</dbReference>
<keyword evidence="5" id="KW-1185">Reference proteome</keyword>
<proteinExistence type="predicted"/>
<comment type="caution">
    <text evidence="4">The sequence shown here is derived from an EMBL/GenBank/DDBJ whole genome shotgun (WGS) entry which is preliminary data.</text>
</comment>
<dbReference type="RefSeq" id="WP_209342993.1">
    <property type="nucleotide sequence ID" value="NZ_JAGIQL010000115.1"/>
</dbReference>
<protein>
    <submittedName>
        <fullName evidence="4">GNAT family N-acetyltransferase</fullName>
    </submittedName>
</protein>
<dbReference type="Pfam" id="PF00583">
    <property type="entry name" value="Acetyltransf_1"/>
    <property type="match status" value="1"/>
</dbReference>
<evidence type="ECO:0000256" key="2">
    <source>
        <dbReference type="ARBA" id="ARBA00023315"/>
    </source>
</evidence>
<feature type="domain" description="N-acetyltransferase" evidence="3">
    <location>
        <begin position="1"/>
        <end position="163"/>
    </location>
</feature>
<dbReference type="Gene3D" id="3.40.630.30">
    <property type="match status" value="1"/>
</dbReference>
<evidence type="ECO:0000256" key="1">
    <source>
        <dbReference type="ARBA" id="ARBA00022679"/>
    </source>
</evidence>
<sequence length="166" mass="17758">MIRHALPGDLPELAELAAEHAAYEGATPPPPGLAERLGALLFGQEPAAPARARTVRVLVAAPARGPLAGYASCTPEFATWQGAEYLHMDCLYLRPEHRGAGLGRRLMAAVVSEGERLGLTQVQWNTPAWNDGAIRFYDRLGGTAAPKLRYSLPIPVPPAPPLRKAP</sequence>
<dbReference type="AlphaFoldDB" id="A0A940MG36"/>
<dbReference type="SUPFAM" id="SSF55729">
    <property type="entry name" value="Acyl-CoA N-acyltransferases (Nat)"/>
    <property type="match status" value="1"/>
</dbReference>